<accession>W5NFQ3</accession>
<dbReference type="SUPFAM" id="SSF57667">
    <property type="entry name" value="beta-beta-alpha zinc fingers"/>
    <property type="match status" value="4"/>
</dbReference>
<keyword evidence="2" id="KW-0479">Metal-binding</keyword>
<comment type="subcellular location">
    <subcellularLocation>
        <location evidence="1">Nucleus</location>
    </subcellularLocation>
</comment>
<evidence type="ECO:0000256" key="1">
    <source>
        <dbReference type="ARBA" id="ARBA00004123"/>
    </source>
</evidence>
<feature type="compositionally biased region" description="Polar residues" evidence="11">
    <location>
        <begin position="45"/>
        <end position="55"/>
    </location>
</feature>
<evidence type="ECO:0000256" key="9">
    <source>
        <dbReference type="ARBA" id="ARBA00023242"/>
    </source>
</evidence>
<dbReference type="SMART" id="SM00355">
    <property type="entry name" value="ZnF_C2H2"/>
    <property type="match status" value="9"/>
</dbReference>
<evidence type="ECO:0000256" key="2">
    <source>
        <dbReference type="ARBA" id="ARBA00022723"/>
    </source>
</evidence>
<feature type="compositionally biased region" description="Basic and acidic residues" evidence="11">
    <location>
        <begin position="89"/>
        <end position="101"/>
    </location>
</feature>
<evidence type="ECO:0000313" key="13">
    <source>
        <dbReference type="Ensembl" id="ENSLOCP00000019462.1"/>
    </source>
</evidence>
<dbReference type="STRING" id="7918.ENSLOCP00000019462"/>
<evidence type="ECO:0000256" key="4">
    <source>
        <dbReference type="ARBA" id="ARBA00022771"/>
    </source>
</evidence>
<feature type="region of interest" description="Disordered" evidence="11">
    <location>
        <begin position="89"/>
        <end position="113"/>
    </location>
</feature>
<dbReference type="EMBL" id="AHAT01008306">
    <property type="status" value="NOT_ANNOTATED_CDS"/>
    <property type="molecule type" value="Genomic_DNA"/>
</dbReference>
<feature type="domain" description="C2H2-type" evidence="12">
    <location>
        <begin position="178"/>
        <end position="205"/>
    </location>
</feature>
<evidence type="ECO:0000256" key="10">
    <source>
        <dbReference type="PROSITE-ProRule" id="PRU00042"/>
    </source>
</evidence>
<keyword evidence="3" id="KW-0677">Repeat</keyword>
<sequence length="370" mass="43008">MHQKLEAETNNFYCKLCNFSTNETKAFIQHIEGHSDNRVSERPQSDYTSMNSKQPPQKKRKTKLLACSKCGFSTKEKWDFEAHTKSHVEKNAIKNEQDSKSKASTQNKSEVHTGQEEKKIYSCQLCHVTFQSALLLERHKNVHLISDTVFSCDQCKYSTYSSYNLKCHIRIHTGEKPFQCNVCQSFFRTLSHLVRHKRVHVNSKNEDCNVKSKESKSMLGNQEVDNGSESRSSLSQRHSCEHCQYSTNNTYNLKCHMRIHTGEKPYQCKECQFSFRTQSQLSRHQRLHTCVKSDGETGESGKASLPASQQHNRSQVHSCNECDYTTLNSYNLKVHLRKHTNERPYRCSQCDAAFRTQSHLYRHKRCHLPK</sequence>
<evidence type="ECO:0000256" key="8">
    <source>
        <dbReference type="ARBA" id="ARBA00023163"/>
    </source>
</evidence>
<dbReference type="FunFam" id="3.30.160.60:FF:000322">
    <property type="entry name" value="GDNF-inducible zinc finger protein 1"/>
    <property type="match status" value="1"/>
</dbReference>
<evidence type="ECO:0000259" key="12">
    <source>
        <dbReference type="PROSITE" id="PS50157"/>
    </source>
</evidence>
<reference evidence="13" key="2">
    <citation type="submission" date="2025-08" db="UniProtKB">
        <authorList>
            <consortium name="Ensembl"/>
        </authorList>
    </citation>
    <scope>IDENTIFICATION</scope>
</reference>
<evidence type="ECO:0000256" key="7">
    <source>
        <dbReference type="ARBA" id="ARBA00023125"/>
    </source>
</evidence>
<evidence type="ECO:0000256" key="3">
    <source>
        <dbReference type="ARBA" id="ARBA00022737"/>
    </source>
</evidence>
<feature type="compositionally biased region" description="Basic and acidic residues" evidence="11">
    <location>
        <begin position="32"/>
        <end position="44"/>
    </location>
</feature>
<feature type="compositionally biased region" description="Polar residues" evidence="11">
    <location>
        <begin position="218"/>
        <end position="227"/>
    </location>
</feature>
<dbReference type="InterPro" id="IPR036236">
    <property type="entry name" value="Znf_C2H2_sf"/>
</dbReference>
<organism evidence="13 14">
    <name type="scientific">Lepisosteus oculatus</name>
    <name type="common">Spotted gar</name>
    <dbReference type="NCBI Taxonomy" id="7918"/>
    <lineage>
        <taxon>Eukaryota</taxon>
        <taxon>Metazoa</taxon>
        <taxon>Chordata</taxon>
        <taxon>Craniata</taxon>
        <taxon>Vertebrata</taxon>
        <taxon>Euteleostomi</taxon>
        <taxon>Actinopterygii</taxon>
        <taxon>Neopterygii</taxon>
        <taxon>Holostei</taxon>
        <taxon>Semionotiformes</taxon>
        <taxon>Lepisosteidae</taxon>
        <taxon>Lepisosteus</taxon>
    </lineage>
</organism>
<dbReference type="PROSITE" id="PS00028">
    <property type="entry name" value="ZINC_FINGER_C2H2_1"/>
    <property type="match status" value="4"/>
</dbReference>
<dbReference type="FunFam" id="3.30.160.60:FF:000710">
    <property type="entry name" value="Zinc finger protein 768"/>
    <property type="match status" value="1"/>
</dbReference>
<dbReference type="GO" id="GO:0008270">
    <property type="term" value="F:zinc ion binding"/>
    <property type="evidence" value="ECO:0007669"/>
    <property type="project" value="UniProtKB-KW"/>
</dbReference>
<dbReference type="InParanoid" id="W5NFQ3"/>
<feature type="region of interest" description="Disordered" evidence="11">
    <location>
        <begin position="293"/>
        <end position="312"/>
    </location>
</feature>
<keyword evidence="7" id="KW-0238">DNA-binding</keyword>
<dbReference type="OMA" id="HRNCENI"/>
<feature type="domain" description="C2H2-type" evidence="12">
    <location>
        <begin position="345"/>
        <end position="370"/>
    </location>
</feature>
<dbReference type="Ensembl" id="ENSLOCT00000019494.1">
    <property type="protein sequence ID" value="ENSLOCP00000019462.1"/>
    <property type="gene ID" value="ENSLOCG00000015810.1"/>
</dbReference>
<feature type="domain" description="C2H2-type" evidence="12">
    <location>
        <begin position="121"/>
        <end position="143"/>
    </location>
</feature>
<dbReference type="GeneTree" id="ENSGT00940000161979"/>
<evidence type="ECO:0000256" key="11">
    <source>
        <dbReference type="SAM" id="MobiDB-lite"/>
    </source>
</evidence>
<feature type="region of interest" description="Disordered" evidence="11">
    <location>
        <begin position="32"/>
        <end position="62"/>
    </location>
</feature>
<dbReference type="GO" id="GO:0005634">
    <property type="term" value="C:nucleus"/>
    <property type="evidence" value="ECO:0007669"/>
    <property type="project" value="UniProtKB-SubCell"/>
</dbReference>
<reference evidence="14" key="1">
    <citation type="submission" date="2011-12" db="EMBL/GenBank/DDBJ databases">
        <title>The Draft Genome of Lepisosteus oculatus.</title>
        <authorList>
            <consortium name="The Broad Institute Genome Assembly &amp; Analysis Group"/>
            <consortium name="Computational R&amp;D Group"/>
            <consortium name="and Sequencing Platform"/>
            <person name="Di Palma F."/>
            <person name="Alfoldi J."/>
            <person name="Johnson J."/>
            <person name="Berlin A."/>
            <person name="Gnerre S."/>
            <person name="Jaffe D."/>
            <person name="MacCallum I."/>
            <person name="Young S."/>
            <person name="Walker B.J."/>
            <person name="Lander E.S."/>
            <person name="Lindblad-Toh K."/>
        </authorList>
    </citation>
    <scope>NUCLEOTIDE SEQUENCE [LARGE SCALE GENOMIC DNA]</scope>
</reference>
<dbReference type="Gene3D" id="3.30.160.60">
    <property type="entry name" value="Classic Zinc Finger"/>
    <property type="match status" value="7"/>
</dbReference>
<dbReference type="InterPro" id="IPR056438">
    <property type="entry name" value="Znf-C2H2_CTCF"/>
</dbReference>
<keyword evidence="8" id="KW-0804">Transcription</keyword>
<dbReference type="PANTHER" id="PTHR24393:SF34">
    <property type="entry name" value="PR_SET DOMAIN 13"/>
    <property type="match status" value="1"/>
</dbReference>
<keyword evidence="5" id="KW-0862">Zinc</keyword>
<name>W5NFQ3_LEPOC</name>
<dbReference type="GO" id="GO:0003677">
    <property type="term" value="F:DNA binding"/>
    <property type="evidence" value="ECO:0007669"/>
    <property type="project" value="UniProtKB-KW"/>
</dbReference>
<evidence type="ECO:0000313" key="14">
    <source>
        <dbReference type="Proteomes" id="UP000018468"/>
    </source>
</evidence>
<dbReference type="eggNOG" id="KOG1721">
    <property type="taxonomic scope" value="Eukaryota"/>
</dbReference>
<dbReference type="FunFam" id="3.30.160.60:FF:003423">
    <property type="match status" value="2"/>
</dbReference>
<feature type="domain" description="C2H2-type" evidence="12">
    <location>
        <begin position="238"/>
        <end position="265"/>
    </location>
</feature>
<dbReference type="FunFam" id="3.30.160.60:FF:000690">
    <property type="entry name" value="Zinc finger protein 354C"/>
    <property type="match status" value="1"/>
</dbReference>
<dbReference type="PANTHER" id="PTHR24393">
    <property type="entry name" value="ZINC FINGER PROTEIN"/>
    <property type="match status" value="1"/>
</dbReference>
<protein>
    <recommendedName>
        <fullName evidence="12">C2H2-type domain-containing protein</fullName>
    </recommendedName>
</protein>
<proteinExistence type="predicted"/>
<dbReference type="Pfam" id="PF23611">
    <property type="entry name" value="zf-C2H2_16"/>
    <property type="match status" value="1"/>
</dbReference>
<reference evidence="13" key="3">
    <citation type="submission" date="2025-09" db="UniProtKB">
        <authorList>
            <consortium name="Ensembl"/>
        </authorList>
    </citation>
    <scope>IDENTIFICATION</scope>
</reference>
<dbReference type="Bgee" id="ENSLOCG00000015810">
    <property type="expression patterns" value="Expressed in ovary and 9 other cell types or tissues"/>
</dbReference>
<feature type="region of interest" description="Disordered" evidence="11">
    <location>
        <begin position="212"/>
        <end position="233"/>
    </location>
</feature>
<evidence type="ECO:0000256" key="6">
    <source>
        <dbReference type="ARBA" id="ARBA00023015"/>
    </source>
</evidence>
<feature type="domain" description="C2H2-type" evidence="12">
    <location>
        <begin position="266"/>
        <end position="293"/>
    </location>
</feature>
<keyword evidence="14" id="KW-1185">Reference proteome</keyword>
<evidence type="ECO:0000256" key="5">
    <source>
        <dbReference type="ARBA" id="ARBA00022833"/>
    </source>
</evidence>
<dbReference type="Pfam" id="PF00096">
    <property type="entry name" value="zf-C2H2"/>
    <property type="match status" value="3"/>
</dbReference>
<feature type="domain" description="C2H2-type" evidence="12">
    <location>
        <begin position="317"/>
        <end position="344"/>
    </location>
</feature>
<dbReference type="GO" id="GO:0006357">
    <property type="term" value="P:regulation of transcription by RNA polymerase II"/>
    <property type="evidence" value="ECO:0000318"/>
    <property type="project" value="GO_Central"/>
</dbReference>
<keyword evidence="9" id="KW-0539">Nucleus</keyword>
<dbReference type="PROSITE" id="PS50157">
    <property type="entry name" value="ZINC_FINGER_C2H2_2"/>
    <property type="match status" value="7"/>
</dbReference>
<feature type="domain" description="C2H2-type" evidence="12">
    <location>
        <begin position="150"/>
        <end position="177"/>
    </location>
</feature>
<dbReference type="Proteomes" id="UP000018468">
    <property type="component" value="Linkage group LG1"/>
</dbReference>
<keyword evidence="4 10" id="KW-0863">Zinc-finger</keyword>
<dbReference type="InterPro" id="IPR013087">
    <property type="entry name" value="Znf_C2H2_type"/>
</dbReference>
<dbReference type="AlphaFoldDB" id="W5NFQ3"/>
<keyword evidence="6" id="KW-0805">Transcription regulation</keyword>
<dbReference type="GO" id="GO:0000981">
    <property type="term" value="F:DNA-binding transcription factor activity, RNA polymerase II-specific"/>
    <property type="evidence" value="ECO:0000318"/>
    <property type="project" value="GO_Central"/>
</dbReference>